<feature type="region of interest" description="Disordered" evidence="1">
    <location>
        <begin position="106"/>
        <end position="147"/>
    </location>
</feature>
<reference evidence="2 3" key="1">
    <citation type="submission" date="2014-04" db="EMBL/GenBank/DDBJ databases">
        <authorList>
            <consortium name="DOE Joint Genome Institute"/>
            <person name="Kuo A."/>
            <person name="Zuccaro A."/>
            <person name="Kohler A."/>
            <person name="Nagy L.G."/>
            <person name="Floudas D."/>
            <person name="Copeland A."/>
            <person name="Barry K.W."/>
            <person name="Cichocki N."/>
            <person name="Veneault-Fourrey C."/>
            <person name="LaButti K."/>
            <person name="Lindquist E.A."/>
            <person name="Lipzen A."/>
            <person name="Lundell T."/>
            <person name="Morin E."/>
            <person name="Murat C."/>
            <person name="Sun H."/>
            <person name="Tunlid A."/>
            <person name="Henrissat B."/>
            <person name="Grigoriev I.V."/>
            <person name="Hibbett D.S."/>
            <person name="Martin F."/>
            <person name="Nordberg H.P."/>
            <person name="Cantor M.N."/>
            <person name="Hua S.X."/>
        </authorList>
    </citation>
    <scope>NUCLEOTIDE SEQUENCE [LARGE SCALE GENOMIC DNA]</scope>
    <source>
        <strain evidence="2 3">MAFF 305830</strain>
    </source>
</reference>
<keyword evidence="3" id="KW-1185">Reference proteome</keyword>
<evidence type="ECO:0000313" key="2">
    <source>
        <dbReference type="EMBL" id="KIM23509.1"/>
    </source>
</evidence>
<evidence type="ECO:0000256" key="1">
    <source>
        <dbReference type="SAM" id="MobiDB-lite"/>
    </source>
</evidence>
<dbReference type="EMBL" id="KN824336">
    <property type="protein sequence ID" value="KIM23509.1"/>
    <property type="molecule type" value="Genomic_DNA"/>
</dbReference>
<feature type="compositionally biased region" description="Polar residues" evidence="1">
    <location>
        <begin position="106"/>
        <end position="121"/>
    </location>
</feature>
<dbReference type="HOGENOM" id="CLU_1606684_0_0_1"/>
<name>A0A0C3AU23_SERVB</name>
<evidence type="ECO:0000313" key="3">
    <source>
        <dbReference type="Proteomes" id="UP000054097"/>
    </source>
</evidence>
<dbReference type="Proteomes" id="UP000054097">
    <property type="component" value="Unassembled WGS sequence"/>
</dbReference>
<proteinExistence type="predicted"/>
<reference evidence="3" key="2">
    <citation type="submission" date="2015-01" db="EMBL/GenBank/DDBJ databases">
        <title>Evolutionary Origins and Diversification of the Mycorrhizal Mutualists.</title>
        <authorList>
            <consortium name="DOE Joint Genome Institute"/>
            <consortium name="Mycorrhizal Genomics Consortium"/>
            <person name="Kohler A."/>
            <person name="Kuo A."/>
            <person name="Nagy L.G."/>
            <person name="Floudas D."/>
            <person name="Copeland A."/>
            <person name="Barry K.W."/>
            <person name="Cichocki N."/>
            <person name="Veneault-Fourrey C."/>
            <person name="LaButti K."/>
            <person name="Lindquist E.A."/>
            <person name="Lipzen A."/>
            <person name="Lundell T."/>
            <person name="Morin E."/>
            <person name="Murat C."/>
            <person name="Riley R."/>
            <person name="Ohm R."/>
            <person name="Sun H."/>
            <person name="Tunlid A."/>
            <person name="Henrissat B."/>
            <person name="Grigoriev I.V."/>
            <person name="Hibbett D.S."/>
            <person name="Martin F."/>
        </authorList>
    </citation>
    <scope>NUCLEOTIDE SEQUENCE [LARGE SCALE GENOMIC DNA]</scope>
    <source>
        <strain evidence="3">MAFF 305830</strain>
    </source>
</reference>
<dbReference type="AlphaFoldDB" id="A0A0C3AU23"/>
<protein>
    <submittedName>
        <fullName evidence="2">Uncharacterized protein</fullName>
    </submittedName>
</protein>
<feature type="compositionally biased region" description="Low complexity" evidence="1">
    <location>
        <begin position="127"/>
        <end position="139"/>
    </location>
</feature>
<organism evidence="2 3">
    <name type="scientific">Serendipita vermifera MAFF 305830</name>
    <dbReference type="NCBI Taxonomy" id="933852"/>
    <lineage>
        <taxon>Eukaryota</taxon>
        <taxon>Fungi</taxon>
        <taxon>Dikarya</taxon>
        <taxon>Basidiomycota</taxon>
        <taxon>Agaricomycotina</taxon>
        <taxon>Agaricomycetes</taxon>
        <taxon>Sebacinales</taxon>
        <taxon>Serendipitaceae</taxon>
        <taxon>Serendipita</taxon>
    </lineage>
</organism>
<accession>A0A0C3AU23</accession>
<gene>
    <name evidence="2" type="ORF">M408DRAFT_320853</name>
</gene>
<feature type="non-terminal residue" evidence="2">
    <location>
        <position position="1"/>
    </location>
</feature>
<sequence length="166" mass="18153">PPPPSHALRSQSTTPFIINPWYIPSIPLLEKVSQLPKLVETVVPTFVGITAKHLLERVTELVMLVPRESTDVTHERASTGAPTGPTPIWPLSPACTHTRLRENSSCATTNIEKPTNRQFARSPTSPPSGSATSLSPTALHCSRKTSCCPPRSQFCRFLMSKRTSTL</sequence>